<feature type="domain" description="DUF1707" evidence="1">
    <location>
        <begin position="6"/>
        <end position="57"/>
    </location>
</feature>
<dbReference type="Pfam" id="PF09922">
    <property type="entry name" value="LiaF-like_C"/>
    <property type="match status" value="1"/>
</dbReference>
<protein>
    <submittedName>
        <fullName evidence="3">DUF1707 and DUF2154 domain-containing protein</fullName>
    </submittedName>
</protein>
<dbReference type="RefSeq" id="WP_182386984.1">
    <property type="nucleotide sequence ID" value="NZ_CP059833.1"/>
</dbReference>
<proteinExistence type="predicted"/>
<reference evidence="3 4" key="1">
    <citation type="submission" date="2020-07" db="EMBL/GenBank/DDBJ databases">
        <title>non toxigenic Corynebacterium sp. nov from a clinical source.</title>
        <authorList>
            <person name="Bernier A.-M."/>
            <person name="Bernard K."/>
        </authorList>
    </citation>
    <scope>NUCLEOTIDE SEQUENCE [LARGE SCALE GENOMIC DNA]</scope>
    <source>
        <strain evidence="4">NML 93-0612</strain>
    </source>
</reference>
<evidence type="ECO:0000313" key="4">
    <source>
        <dbReference type="Proteomes" id="UP000515570"/>
    </source>
</evidence>
<evidence type="ECO:0000259" key="1">
    <source>
        <dbReference type="Pfam" id="PF08044"/>
    </source>
</evidence>
<gene>
    <name evidence="3" type="ORF">HW450_05520</name>
</gene>
<name>A0A7G5FHT3_9CORY</name>
<dbReference type="EMBL" id="CP059833">
    <property type="protein sequence ID" value="QMV86174.1"/>
    <property type="molecule type" value="Genomic_DNA"/>
</dbReference>
<evidence type="ECO:0000313" key="3">
    <source>
        <dbReference type="EMBL" id="QMV86174.1"/>
    </source>
</evidence>
<sequence>MNQPQLRATDDERNQVLAVLNQALTNGQLDFAEFDERTKVVTQAKYRHELLEPLTDLLPDPASVISAEIVRRPDAQLATSAQTIAPTTSGDQFSFSLMGGSEKRGAWTIASSHTSITVMGGNIIDLTKATFAGRDITIHAWSIMGGIDIIVPEDVRIKCDGIAVMGGFEVRDDRQVTIVLNELPANSPTLRVTGLALMGGVTVKRVPR</sequence>
<accession>A0A7G5FHT3</accession>
<dbReference type="InterPro" id="IPR024425">
    <property type="entry name" value="LiaF-like_C"/>
</dbReference>
<dbReference type="AlphaFoldDB" id="A0A7G5FHT3"/>
<dbReference type="PANTHER" id="PTHR40763">
    <property type="entry name" value="MEMBRANE PROTEIN-RELATED"/>
    <property type="match status" value="1"/>
</dbReference>
<dbReference type="Proteomes" id="UP000515570">
    <property type="component" value="Chromosome"/>
</dbReference>
<evidence type="ECO:0000259" key="2">
    <source>
        <dbReference type="Pfam" id="PF09922"/>
    </source>
</evidence>
<dbReference type="Pfam" id="PF08044">
    <property type="entry name" value="DUF1707"/>
    <property type="match status" value="1"/>
</dbReference>
<keyword evidence="4" id="KW-1185">Reference proteome</keyword>
<dbReference type="PANTHER" id="PTHR40763:SF4">
    <property type="entry name" value="DUF1707 DOMAIN-CONTAINING PROTEIN"/>
    <property type="match status" value="1"/>
</dbReference>
<feature type="domain" description="Cell wall-active antibiotics response LiaF-like C-terminal" evidence="2">
    <location>
        <begin position="114"/>
        <end position="184"/>
    </location>
</feature>
<dbReference type="InterPro" id="IPR012551">
    <property type="entry name" value="DUF1707_SHOCT-like"/>
</dbReference>
<organism evidence="3 4">
    <name type="scientific">Corynebacterium hindlerae</name>
    <dbReference type="NCBI Taxonomy" id="699041"/>
    <lineage>
        <taxon>Bacteria</taxon>
        <taxon>Bacillati</taxon>
        <taxon>Actinomycetota</taxon>
        <taxon>Actinomycetes</taxon>
        <taxon>Mycobacteriales</taxon>
        <taxon>Corynebacteriaceae</taxon>
        <taxon>Corynebacterium</taxon>
    </lineage>
</organism>